<evidence type="ECO:0000313" key="6">
    <source>
        <dbReference type="Ensembl" id="ENSCPRP00005015937.1"/>
    </source>
</evidence>
<dbReference type="Pfam" id="PF09811">
    <property type="entry name" value="Yae1_N"/>
    <property type="match status" value="1"/>
</dbReference>
<reference evidence="6" key="1">
    <citation type="submission" date="2025-08" db="UniProtKB">
        <authorList>
            <consortium name="Ensembl"/>
        </authorList>
    </citation>
    <scope>IDENTIFICATION</scope>
</reference>
<evidence type="ECO:0000256" key="4">
    <source>
        <dbReference type="ARBA" id="ARBA00023242"/>
    </source>
</evidence>
<keyword evidence="4" id="KW-0539">Nucleus</keyword>
<dbReference type="Proteomes" id="UP000594220">
    <property type="component" value="Unplaced"/>
</dbReference>
<dbReference type="PANTHER" id="PTHR18829">
    <property type="entry name" value="PROTEIN YAE1 HOMOLOG"/>
    <property type="match status" value="1"/>
</dbReference>
<proteinExistence type="predicted"/>
<evidence type="ECO:0000313" key="7">
    <source>
        <dbReference type="Proteomes" id="UP000594220"/>
    </source>
</evidence>
<sequence>MSLPQISRGWVQLGQGPWTPRQITSSHSLSSSFSKQTYLSQGYRDGVEAGKEHALQQGFNQGYREGAKMMRTCGQFKGILK</sequence>
<dbReference type="AlphaFoldDB" id="A0A7M4EZI3"/>
<reference evidence="6" key="2">
    <citation type="submission" date="2025-09" db="UniProtKB">
        <authorList>
            <consortium name="Ensembl"/>
        </authorList>
    </citation>
    <scope>IDENTIFICATION</scope>
</reference>
<feature type="domain" description="Essential protein Yae1 N-terminal" evidence="5">
    <location>
        <begin position="42"/>
        <end position="80"/>
    </location>
</feature>
<dbReference type="GeneTree" id="ENSGT00970000195325"/>
<organism evidence="6 7">
    <name type="scientific">Crocodylus porosus</name>
    <name type="common">Saltwater crocodile</name>
    <name type="synonym">Estuarine crocodile</name>
    <dbReference type="NCBI Taxonomy" id="8502"/>
    <lineage>
        <taxon>Eukaryota</taxon>
        <taxon>Metazoa</taxon>
        <taxon>Chordata</taxon>
        <taxon>Craniata</taxon>
        <taxon>Vertebrata</taxon>
        <taxon>Euteleostomi</taxon>
        <taxon>Archelosauria</taxon>
        <taxon>Archosauria</taxon>
        <taxon>Crocodylia</taxon>
        <taxon>Longirostres</taxon>
        <taxon>Crocodylidae</taxon>
        <taxon>Crocodylus</taxon>
    </lineage>
</organism>
<evidence type="ECO:0000259" key="5">
    <source>
        <dbReference type="Pfam" id="PF09811"/>
    </source>
</evidence>
<evidence type="ECO:0000256" key="3">
    <source>
        <dbReference type="ARBA" id="ARBA00022490"/>
    </source>
</evidence>
<dbReference type="GO" id="GO:0005737">
    <property type="term" value="C:cytoplasm"/>
    <property type="evidence" value="ECO:0007669"/>
    <property type="project" value="UniProtKB-SubCell"/>
</dbReference>
<name>A0A7M4EZI3_CROPO</name>
<keyword evidence="7" id="KW-1185">Reference proteome</keyword>
<dbReference type="PANTHER" id="PTHR18829:SF0">
    <property type="entry name" value="PROTEIN YAE1 HOMOLOG"/>
    <property type="match status" value="1"/>
</dbReference>
<accession>A0A7M4EZI3</accession>
<evidence type="ECO:0000256" key="1">
    <source>
        <dbReference type="ARBA" id="ARBA00004123"/>
    </source>
</evidence>
<comment type="subcellular location">
    <subcellularLocation>
        <location evidence="2">Cytoplasm</location>
    </subcellularLocation>
    <subcellularLocation>
        <location evidence="1">Nucleus</location>
    </subcellularLocation>
</comment>
<dbReference type="GO" id="GO:0005634">
    <property type="term" value="C:nucleus"/>
    <property type="evidence" value="ECO:0007669"/>
    <property type="project" value="UniProtKB-SubCell"/>
</dbReference>
<evidence type="ECO:0000256" key="2">
    <source>
        <dbReference type="ARBA" id="ARBA00004496"/>
    </source>
</evidence>
<dbReference type="InterPro" id="IPR019191">
    <property type="entry name" value="Essential_protein_Yae1_N"/>
</dbReference>
<dbReference type="InterPro" id="IPR038881">
    <property type="entry name" value="Yae1-like"/>
</dbReference>
<keyword evidence="3" id="KW-0963">Cytoplasm</keyword>
<dbReference type="Ensembl" id="ENSCPRT00005018664.1">
    <property type="protein sequence ID" value="ENSCPRP00005015937.1"/>
    <property type="gene ID" value="ENSCPRG00005011142.1"/>
</dbReference>
<protein>
    <recommendedName>
        <fullName evidence="5">Essential protein Yae1 N-terminal domain-containing protein</fullName>
    </recommendedName>
</protein>